<protein>
    <recommendedName>
        <fullName evidence="17">Cation/H+ exchanger domain-containing protein</fullName>
    </recommendedName>
</protein>
<dbReference type="EMBL" id="JAWXYG010000005">
    <property type="protein sequence ID" value="KAK4271816.1"/>
    <property type="molecule type" value="Genomic_DNA"/>
</dbReference>
<dbReference type="GO" id="GO:0016020">
    <property type="term" value="C:membrane"/>
    <property type="evidence" value="ECO:0007669"/>
    <property type="project" value="UniProtKB-SubCell"/>
</dbReference>
<keyword evidence="2" id="KW-0813">Transport</keyword>
<keyword evidence="6 11" id="KW-1133">Transmembrane helix</keyword>
<dbReference type="AlphaFoldDB" id="A0AAE1JN03"/>
<feature type="transmembrane region" description="Helical" evidence="11">
    <location>
        <begin position="167"/>
        <end position="189"/>
    </location>
</feature>
<dbReference type="GO" id="GO:0006813">
    <property type="term" value="P:potassium ion transport"/>
    <property type="evidence" value="ECO:0007669"/>
    <property type="project" value="UniProtKB-KW"/>
</dbReference>
<evidence type="ECO:0008006" key="17">
    <source>
        <dbReference type="Google" id="ProtNLM"/>
    </source>
</evidence>
<dbReference type="Gene3D" id="1.20.1530.20">
    <property type="match status" value="1"/>
</dbReference>
<keyword evidence="3" id="KW-0633">Potassium transport</keyword>
<feature type="transmembrane region" description="Helical" evidence="11">
    <location>
        <begin position="269"/>
        <end position="296"/>
    </location>
</feature>
<accession>A0AAE1JN03</accession>
<feature type="transmembrane region" description="Helical" evidence="11">
    <location>
        <begin position="345"/>
        <end position="371"/>
    </location>
</feature>
<evidence type="ECO:0000256" key="3">
    <source>
        <dbReference type="ARBA" id="ARBA00022538"/>
    </source>
</evidence>
<evidence type="ECO:0000259" key="12">
    <source>
        <dbReference type="Pfam" id="PF00999"/>
    </source>
</evidence>
<evidence type="ECO:0000256" key="6">
    <source>
        <dbReference type="ARBA" id="ARBA00022989"/>
    </source>
</evidence>
<evidence type="ECO:0000256" key="1">
    <source>
        <dbReference type="ARBA" id="ARBA00004141"/>
    </source>
</evidence>
<dbReference type="InterPro" id="IPR006153">
    <property type="entry name" value="Cation/H_exchanger_TM"/>
</dbReference>
<evidence type="ECO:0000256" key="10">
    <source>
        <dbReference type="SAM" id="MobiDB-lite"/>
    </source>
</evidence>
<feature type="transmembrane region" description="Helical" evidence="11">
    <location>
        <begin position="377"/>
        <end position="398"/>
    </location>
</feature>
<feature type="domain" description="Cation/H+ exchanger transmembrane" evidence="12">
    <location>
        <begin position="43"/>
        <end position="425"/>
    </location>
</feature>
<dbReference type="PANTHER" id="PTHR32468:SF110">
    <property type="entry name" value="CATION_H+ EXCHANGER 3"/>
    <property type="match status" value="1"/>
</dbReference>
<proteinExistence type="inferred from homology"/>
<evidence type="ECO:0000313" key="15">
    <source>
        <dbReference type="EMBL" id="KAK4271816.1"/>
    </source>
</evidence>
<dbReference type="Pfam" id="PF23259">
    <property type="entry name" value="CHX17_C"/>
    <property type="match status" value="1"/>
</dbReference>
<name>A0AAE1JN03_9FABA</name>
<evidence type="ECO:0000256" key="5">
    <source>
        <dbReference type="ARBA" id="ARBA00022958"/>
    </source>
</evidence>
<feature type="transmembrane region" description="Helical" evidence="11">
    <location>
        <begin position="31"/>
        <end position="52"/>
    </location>
</feature>
<keyword evidence="4 11" id="KW-0812">Transmembrane</keyword>
<feature type="transmembrane region" description="Helical" evidence="11">
    <location>
        <begin position="316"/>
        <end position="333"/>
    </location>
</feature>
<feature type="transmembrane region" description="Helical" evidence="11">
    <location>
        <begin position="410"/>
        <end position="430"/>
    </location>
</feature>
<evidence type="ECO:0000259" key="14">
    <source>
        <dbReference type="Pfam" id="PF23259"/>
    </source>
</evidence>
<evidence type="ECO:0000259" key="13">
    <source>
        <dbReference type="Pfam" id="PF23256"/>
    </source>
</evidence>
<dbReference type="GO" id="GO:1902600">
    <property type="term" value="P:proton transmembrane transport"/>
    <property type="evidence" value="ECO:0007669"/>
    <property type="project" value="InterPro"/>
</dbReference>
<gene>
    <name evidence="15" type="ORF">QN277_020451</name>
</gene>
<dbReference type="GO" id="GO:0006885">
    <property type="term" value="P:regulation of pH"/>
    <property type="evidence" value="ECO:0007669"/>
    <property type="project" value="TreeGrafter"/>
</dbReference>
<evidence type="ECO:0000313" key="16">
    <source>
        <dbReference type="Proteomes" id="UP001293593"/>
    </source>
</evidence>
<keyword evidence="8 11" id="KW-0472">Membrane</keyword>
<feature type="transmembrane region" description="Helical" evidence="11">
    <location>
        <begin position="229"/>
        <end position="248"/>
    </location>
</feature>
<keyword evidence="16" id="KW-1185">Reference proteome</keyword>
<dbReference type="InterPro" id="IPR038770">
    <property type="entry name" value="Na+/solute_symporter_sf"/>
</dbReference>
<dbReference type="InterPro" id="IPR057290">
    <property type="entry name" value="CHX17_C"/>
</dbReference>
<evidence type="ECO:0000256" key="9">
    <source>
        <dbReference type="ARBA" id="ARBA00038341"/>
    </source>
</evidence>
<evidence type="ECO:0000256" key="11">
    <source>
        <dbReference type="SAM" id="Phobius"/>
    </source>
</evidence>
<evidence type="ECO:0000256" key="8">
    <source>
        <dbReference type="ARBA" id="ARBA00023136"/>
    </source>
</evidence>
<feature type="transmembrane region" description="Helical" evidence="11">
    <location>
        <begin position="92"/>
        <end position="113"/>
    </location>
</feature>
<organism evidence="15 16">
    <name type="scientific">Acacia crassicarpa</name>
    <name type="common">northern wattle</name>
    <dbReference type="NCBI Taxonomy" id="499986"/>
    <lineage>
        <taxon>Eukaryota</taxon>
        <taxon>Viridiplantae</taxon>
        <taxon>Streptophyta</taxon>
        <taxon>Embryophyta</taxon>
        <taxon>Tracheophyta</taxon>
        <taxon>Spermatophyta</taxon>
        <taxon>Magnoliopsida</taxon>
        <taxon>eudicotyledons</taxon>
        <taxon>Gunneridae</taxon>
        <taxon>Pentapetalae</taxon>
        <taxon>rosids</taxon>
        <taxon>fabids</taxon>
        <taxon>Fabales</taxon>
        <taxon>Fabaceae</taxon>
        <taxon>Caesalpinioideae</taxon>
        <taxon>mimosoid clade</taxon>
        <taxon>Acacieae</taxon>
        <taxon>Acacia</taxon>
    </lineage>
</organism>
<comment type="subcellular location">
    <subcellularLocation>
        <location evidence="1">Membrane</location>
        <topology evidence="1">Multi-pass membrane protein</topology>
    </subcellularLocation>
</comment>
<keyword evidence="7" id="KW-0406">Ion transport</keyword>
<evidence type="ECO:0000256" key="7">
    <source>
        <dbReference type="ARBA" id="ARBA00023065"/>
    </source>
</evidence>
<feature type="transmembrane region" description="Helical" evidence="11">
    <location>
        <begin position="125"/>
        <end position="147"/>
    </location>
</feature>
<evidence type="ECO:0000256" key="2">
    <source>
        <dbReference type="ARBA" id="ARBA00022448"/>
    </source>
</evidence>
<dbReference type="Proteomes" id="UP001293593">
    <property type="component" value="Unassembled WGS sequence"/>
</dbReference>
<comment type="similarity">
    <text evidence="9">Belongs to the monovalent cation:proton antiporter 2 (CPA2) transporter (TC 2.A.37) family. CHX (TC 2.A.37.4) subfamily.</text>
</comment>
<reference evidence="15" key="1">
    <citation type="submission" date="2023-10" db="EMBL/GenBank/DDBJ databases">
        <title>Chromosome-level genome of the transformable northern wattle, Acacia crassicarpa.</title>
        <authorList>
            <person name="Massaro I."/>
            <person name="Sinha N.R."/>
            <person name="Poethig S."/>
            <person name="Leichty A.R."/>
        </authorList>
    </citation>
    <scope>NUCLEOTIDE SEQUENCE</scope>
    <source>
        <strain evidence="15">Acra3RX</strain>
        <tissue evidence="15">Leaf</tissue>
    </source>
</reference>
<dbReference type="Pfam" id="PF00999">
    <property type="entry name" value="Na_H_Exchanger"/>
    <property type="match status" value="1"/>
</dbReference>
<feature type="domain" description="Cation/H(+) antiporter central" evidence="13">
    <location>
        <begin position="485"/>
        <end position="614"/>
    </location>
</feature>
<dbReference type="Pfam" id="PF23256">
    <property type="entry name" value="CHX17_2nd"/>
    <property type="match status" value="1"/>
</dbReference>
<evidence type="ECO:0000256" key="4">
    <source>
        <dbReference type="ARBA" id="ARBA00022692"/>
    </source>
</evidence>
<dbReference type="InterPro" id="IPR050794">
    <property type="entry name" value="CPA2_transporter"/>
</dbReference>
<comment type="caution">
    <text evidence="15">The sequence shown here is derived from an EMBL/GenBank/DDBJ whole genome shotgun (WGS) entry which is preliminary data.</text>
</comment>
<dbReference type="GO" id="GO:0015297">
    <property type="term" value="F:antiporter activity"/>
    <property type="evidence" value="ECO:0007669"/>
    <property type="project" value="InterPro"/>
</dbReference>
<dbReference type="InterPro" id="IPR057291">
    <property type="entry name" value="CHX17_2nd"/>
</dbReference>
<feature type="region of interest" description="Disordered" evidence="10">
    <location>
        <begin position="795"/>
        <end position="821"/>
    </location>
</feature>
<keyword evidence="5" id="KW-0630">Potassium</keyword>
<sequence length="821" mass="90663">MVLPSPTACYNYTVKNPNQVWKTGDIYGSELPILAFQLCWTIVVTRICILIARPLHIPRIIAEVCAGFVLSGDLLGDISILFELLFPMRGLLNIEILSSMGIIFYSFLTGLQMNLDNVLRAPKKALSIALTGAVIPMAMATVIYTLHRRTYDIQTNEIIEDNAVKAGLLWSLCLTVTGFPVLAEILASLKLLYTELGRSALDAAIVSDSFSWLLFMSLMPFALNDGVGSIYTAMSTIAFITFCVFVVRPIITPIIDARTDREEWNDHRLLLVLMGTILCAYITDILGSGIVGAFVFGLILPHGRFTTVMMSAADDFASGILAPVVFAGTGMKMDLKKALSHRNLAFSVIIILLLCIPKILSTLVATFAYGIPIRDGLGLGVLMNTKGVVALIMLNMGWDRQILTTSSYSILVSALVIMTVASSVITNIAYKPRKRFRMNKMKTIQNSRLDTELRILACVHNNRHASSLVKILECFHASRVSPLYIGALYLVELTSRGAFVLLDHMSQHVSQPGTQNHSQSQAEIEGITNTFQELANSNDAVRVETFNVLSSYSTIHEDIFNTANEKHASLILLPFHKQVNTEGCLEMLYSAYKDVNCKVLLEPPCSVGIFIDRGAFLQSKTNCRILMIFTGGPDDREALAVSWRMASRPEVQLSVVRMILIDEAAYQMNEAVDRLEAKGMLSTVLDSSKQKELDDEYVNLFRLKAMHDEDSITYTERKIHGGDDIPALLNELDQGDYHLYIVGQGRGRNSVILSNFMDWCDCPELGAIGDILAANSFGSKSSVLVVQQYGYDGTVPENAGHRHPNDVETNEDGDDTLVNHV</sequence>
<dbReference type="GO" id="GO:0012505">
    <property type="term" value="C:endomembrane system"/>
    <property type="evidence" value="ECO:0007669"/>
    <property type="project" value="TreeGrafter"/>
</dbReference>
<feature type="domain" description="Cation/H(+) antiporter C-terminal" evidence="14">
    <location>
        <begin position="627"/>
        <end position="790"/>
    </location>
</feature>
<dbReference type="PANTHER" id="PTHR32468">
    <property type="entry name" value="CATION/H + ANTIPORTER"/>
    <property type="match status" value="1"/>
</dbReference>